<dbReference type="AlphaFoldDB" id="A0A6S7JTH3"/>
<sequence>MAKNKKKREKQSKTWEIEQKEMLKELWQNYDCLFKTNSAEFKRVDKRQAALEDIRQKLETELESSFTDSITPVKTRPTSGDTCPASQIVAINEEVNSGHVHHDINDVNENEENEDNAGISRVFDSLIETQNDPNKSAKSKVKIREKMENIVFKKSLTVLYSLGNKRKSSEENDADRIFGIRVQANRRPTRQIEDRRSKELVKLKI</sequence>
<proteinExistence type="predicted"/>
<name>A0A6S7JTH3_PARCT</name>
<dbReference type="Proteomes" id="UP001152795">
    <property type="component" value="Unassembled WGS sequence"/>
</dbReference>
<keyword evidence="2" id="KW-1185">Reference proteome</keyword>
<accession>A0A6S7JTH3</accession>
<reference evidence="1" key="1">
    <citation type="submission" date="2020-04" db="EMBL/GenBank/DDBJ databases">
        <authorList>
            <person name="Alioto T."/>
            <person name="Alioto T."/>
            <person name="Gomez Garrido J."/>
        </authorList>
    </citation>
    <scope>NUCLEOTIDE SEQUENCE</scope>
    <source>
        <strain evidence="1">A484AB</strain>
    </source>
</reference>
<comment type="caution">
    <text evidence="1">The sequence shown here is derived from an EMBL/GenBank/DDBJ whole genome shotgun (WGS) entry which is preliminary data.</text>
</comment>
<evidence type="ECO:0000313" key="2">
    <source>
        <dbReference type="Proteomes" id="UP001152795"/>
    </source>
</evidence>
<organism evidence="1 2">
    <name type="scientific">Paramuricea clavata</name>
    <name type="common">Red gorgonian</name>
    <name type="synonym">Violescent sea-whip</name>
    <dbReference type="NCBI Taxonomy" id="317549"/>
    <lineage>
        <taxon>Eukaryota</taxon>
        <taxon>Metazoa</taxon>
        <taxon>Cnidaria</taxon>
        <taxon>Anthozoa</taxon>
        <taxon>Octocorallia</taxon>
        <taxon>Malacalcyonacea</taxon>
        <taxon>Plexauridae</taxon>
        <taxon>Paramuricea</taxon>
    </lineage>
</organism>
<protein>
    <submittedName>
        <fullName evidence="1">Uncharacterized protein</fullName>
    </submittedName>
</protein>
<gene>
    <name evidence="1" type="ORF">PACLA_8A041709</name>
</gene>
<evidence type="ECO:0000313" key="1">
    <source>
        <dbReference type="EMBL" id="CAB4013588.1"/>
    </source>
</evidence>
<dbReference type="EMBL" id="CACRXK020007935">
    <property type="protein sequence ID" value="CAB4013588.1"/>
    <property type="molecule type" value="Genomic_DNA"/>
</dbReference>